<evidence type="ECO:0000256" key="2">
    <source>
        <dbReference type="SAM" id="MobiDB-lite"/>
    </source>
</evidence>
<reference evidence="3" key="3">
    <citation type="submission" date="2025-09" db="UniProtKB">
        <authorList>
            <consortium name="Ensembl"/>
        </authorList>
    </citation>
    <scope>IDENTIFICATION</scope>
</reference>
<proteinExistence type="inferred from homology"/>
<dbReference type="GeneID" id="101067878"/>
<feature type="region of interest" description="Disordered" evidence="2">
    <location>
        <begin position="1"/>
        <end position="21"/>
    </location>
</feature>
<dbReference type="Pfam" id="PF15136">
    <property type="entry name" value="UPF0449"/>
    <property type="match status" value="1"/>
</dbReference>
<dbReference type="OMA" id="EPEARWE"/>
<dbReference type="Ensembl" id="ENSTRUT00000049031.2">
    <property type="protein sequence ID" value="ENSTRUP00000054108.1"/>
    <property type="gene ID" value="ENSTRUG00000022750.2"/>
</dbReference>
<comment type="similarity">
    <text evidence="1">Belongs to the UPF0449 family.</text>
</comment>
<dbReference type="STRING" id="31033.ENSTRUP00000054108"/>
<dbReference type="GeneTree" id="ENSGT00390000007991"/>
<evidence type="ECO:0000313" key="4">
    <source>
        <dbReference type="Proteomes" id="UP000005226"/>
    </source>
</evidence>
<name>A0A3B5K8X1_TAKRU</name>
<keyword evidence="4" id="KW-1185">Reference proteome</keyword>
<gene>
    <name evidence="3" type="primary">c20h19orf25</name>
</gene>
<protein>
    <submittedName>
        <fullName evidence="3">Si:ch73-238c9.1</fullName>
    </submittedName>
</protein>
<dbReference type="PANTHER" id="PTHR34766:SF1">
    <property type="entry name" value="UPF0449 PROTEIN C19ORF25"/>
    <property type="match status" value="1"/>
</dbReference>
<dbReference type="PANTHER" id="PTHR34766">
    <property type="entry name" value="UPF0449 PROTEIN C19ORF25"/>
    <property type="match status" value="1"/>
</dbReference>
<dbReference type="InParanoid" id="A0A3B5K8X1"/>
<evidence type="ECO:0000256" key="1">
    <source>
        <dbReference type="ARBA" id="ARBA00006137"/>
    </source>
</evidence>
<reference evidence="3 4" key="1">
    <citation type="journal article" date="2011" name="Genome Biol. Evol.">
        <title>Integration of the genetic map and genome assembly of fugu facilitates insights into distinct features of genome evolution in teleosts and mammals.</title>
        <authorList>
            <person name="Kai W."/>
            <person name="Kikuchi K."/>
            <person name="Tohari S."/>
            <person name="Chew A.K."/>
            <person name="Tay A."/>
            <person name="Fujiwara A."/>
            <person name="Hosoya S."/>
            <person name="Suetake H."/>
            <person name="Naruse K."/>
            <person name="Brenner S."/>
            <person name="Suzuki Y."/>
            <person name="Venkatesh B."/>
        </authorList>
    </citation>
    <scope>NUCLEOTIDE SEQUENCE [LARGE SCALE GENOMIC DNA]</scope>
</reference>
<sequence>MISSKNKNRVVLPSRPEPPSVDQILEDIQSAAADDPVFSILDQKGREPVRRADSEVEVRFQQCLRYLNLNEQLEEAQRGLLRQREGLQAAGEELQKEVTRVKGQMQ</sequence>
<dbReference type="AlphaFoldDB" id="A0A3B5K8X1"/>
<dbReference type="CTD" id="612297"/>
<dbReference type="RefSeq" id="XP_003977563.1">
    <property type="nucleotide sequence ID" value="XM_003977514.3"/>
</dbReference>
<organism evidence="3 4">
    <name type="scientific">Takifugu rubripes</name>
    <name type="common">Japanese pufferfish</name>
    <name type="synonym">Fugu rubripes</name>
    <dbReference type="NCBI Taxonomy" id="31033"/>
    <lineage>
        <taxon>Eukaryota</taxon>
        <taxon>Metazoa</taxon>
        <taxon>Chordata</taxon>
        <taxon>Craniata</taxon>
        <taxon>Vertebrata</taxon>
        <taxon>Euteleostomi</taxon>
        <taxon>Actinopterygii</taxon>
        <taxon>Neopterygii</taxon>
        <taxon>Teleostei</taxon>
        <taxon>Neoteleostei</taxon>
        <taxon>Acanthomorphata</taxon>
        <taxon>Eupercaria</taxon>
        <taxon>Tetraodontiformes</taxon>
        <taxon>Tetradontoidea</taxon>
        <taxon>Tetraodontidae</taxon>
        <taxon>Takifugu</taxon>
    </lineage>
</organism>
<dbReference type="InterPro" id="IPR028227">
    <property type="entry name" value="UPF0449"/>
</dbReference>
<accession>A0A3B5K8X1</accession>
<dbReference type="OrthoDB" id="6129359at2759"/>
<dbReference type="Proteomes" id="UP000005226">
    <property type="component" value="Chromosome 20"/>
</dbReference>
<reference evidence="3" key="2">
    <citation type="submission" date="2025-08" db="UniProtKB">
        <authorList>
            <consortium name="Ensembl"/>
        </authorList>
    </citation>
    <scope>IDENTIFICATION</scope>
</reference>
<evidence type="ECO:0000313" key="3">
    <source>
        <dbReference type="Ensembl" id="ENSTRUP00000054108.1"/>
    </source>
</evidence>
<dbReference type="KEGG" id="tru:101067878"/>